<evidence type="ECO:0000313" key="4">
    <source>
        <dbReference type="EMBL" id="KOS15837.1"/>
    </source>
</evidence>
<comment type="caution">
    <text evidence="4">The sequence shown here is derived from an EMBL/GenBank/DDBJ whole genome shotgun (WGS) entry which is preliminary data.</text>
</comment>
<comment type="catalytic activity">
    <reaction evidence="2">
        <text>a monoacylglycerol + H2O = glycerol + a fatty acid + H(+)</text>
        <dbReference type="Rhea" id="RHEA:15245"/>
        <dbReference type="ChEBI" id="CHEBI:15377"/>
        <dbReference type="ChEBI" id="CHEBI:15378"/>
        <dbReference type="ChEBI" id="CHEBI:17408"/>
        <dbReference type="ChEBI" id="CHEBI:17754"/>
        <dbReference type="ChEBI" id="CHEBI:28868"/>
    </reaction>
</comment>
<dbReference type="PANTHER" id="PTHR43056">
    <property type="entry name" value="PEPTIDASE S9 PROLYL OLIGOPEPTIDASE"/>
    <property type="match status" value="1"/>
</dbReference>
<dbReference type="RefSeq" id="XP_017993469.1">
    <property type="nucleotide sequence ID" value="XM_018137948.1"/>
</dbReference>
<dbReference type="EMBL" id="LGAV01000001">
    <property type="protein sequence ID" value="KOS15837.1"/>
    <property type="molecule type" value="Genomic_DNA"/>
</dbReference>
<accession>A0A0M8MSF6</accession>
<dbReference type="VEuPathDB" id="FungiDB:Malapachy_3480"/>
<dbReference type="OrthoDB" id="43744at2759"/>
<gene>
    <name evidence="4" type="ORF">Malapachy_3480</name>
</gene>
<name>A0A0M8MSF6_9BASI</name>
<evidence type="ECO:0000259" key="3">
    <source>
        <dbReference type="Pfam" id="PF00326"/>
    </source>
</evidence>
<dbReference type="InterPro" id="IPR001375">
    <property type="entry name" value="Peptidase_S9_cat"/>
</dbReference>
<dbReference type="GeneID" id="28729824"/>
<dbReference type="Proteomes" id="UP000037751">
    <property type="component" value="Unassembled WGS sequence"/>
</dbReference>
<dbReference type="SUPFAM" id="SSF53474">
    <property type="entry name" value="alpha/beta-Hydrolases"/>
    <property type="match status" value="1"/>
</dbReference>
<evidence type="ECO:0000256" key="2">
    <source>
        <dbReference type="ARBA" id="ARBA00048461"/>
    </source>
</evidence>
<proteinExistence type="predicted"/>
<dbReference type="STRING" id="77020.A0A0M8MSF6"/>
<dbReference type="PANTHER" id="PTHR43056:SF5">
    <property type="entry name" value="PEPTIDASE S9 PROLYL OLIGOPEPTIDASE CATALYTIC DOMAIN-CONTAINING PROTEIN"/>
    <property type="match status" value="1"/>
</dbReference>
<dbReference type="Pfam" id="PF00326">
    <property type="entry name" value="Peptidase_S9"/>
    <property type="match status" value="1"/>
</dbReference>
<evidence type="ECO:0000313" key="5">
    <source>
        <dbReference type="Proteomes" id="UP000037751"/>
    </source>
</evidence>
<dbReference type="GO" id="GO:0008236">
    <property type="term" value="F:serine-type peptidase activity"/>
    <property type="evidence" value="ECO:0007669"/>
    <property type="project" value="InterPro"/>
</dbReference>
<feature type="domain" description="Peptidase S9 prolyl oligopeptidase catalytic" evidence="3">
    <location>
        <begin position="7"/>
        <end position="107"/>
    </location>
</feature>
<dbReference type="GO" id="GO:0006508">
    <property type="term" value="P:proteolysis"/>
    <property type="evidence" value="ECO:0007669"/>
    <property type="project" value="InterPro"/>
</dbReference>
<keyword evidence="4" id="KW-0378">Hydrolase</keyword>
<evidence type="ECO:0000256" key="1">
    <source>
        <dbReference type="ARBA" id="ARBA00047591"/>
    </source>
</evidence>
<organism evidence="4 5">
    <name type="scientific">Malassezia pachydermatis</name>
    <dbReference type="NCBI Taxonomy" id="77020"/>
    <lineage>
        <taxon>Eukaryota</taxon>
        <taxon>Fungi</taxon>
        <taxon>Dikarya</taxon>
        <taxon>Basidiomycota</taxon>
        <taxon>Ustilaginomycotina</taxon>
        <taxon>Malasseziomycetes</taxon>
        <taxon>Malasseziales</taxon>
        <taxon>Malasseziaceae</taxon>
        <taxon>Malassezia</taxon>
    </lineage>
</organism>
<dbReference type="Gene3D" id="3.40.50.1820">
    <property type="entry name" value="alpha/beta hydrolase"/>
    <property type="match status" value="1"/>
</dbReference>
<protein>
    <submittedName>
        <fullName evidence="4">Alpha beta-hydrolase</fullName>
    </submittedName>
</protein>
<keyword evidence="5" id="KW-1185">Reference proteome</keyword>
<comment type="catalytic activity">
    <reaction evidence="1">
        <text>a diacylglycerol + H2O = a monoacylglycerol + a fatty acid + H(+)</text>
        <dbReference type="Rhea" id="RHEA:32731"/>
        <dbReference type="ChEBI" id="CHEBI:15377"/>
        <dbReference type="ChEBI" id="CHEBI:15378"/>
        <dbReference type="ChEBI" id="CHEBI:17408"/>
        <dbReference type="ChEBI" id="CHEBI:18035"/>
        <dbReference type="ChEBI" id="CHEBI:28868"/>
    </reaction>
</comment>
<dbReference type="InterPro" id="IPR029058">
    <property type="entry name" value="AB_hydrolase_fold"/>
</dbReference>
<sequence length="113" mass="12675">MAEETHKFELHYTSGLIGGTQDEIPDVYKARSAIYHADSIRTPLLLMHGDQDNVVAPSQSRSMAKTIEQNGGCVRYIEYEGEGHGFRQVSTRCKALEAEFEFFQKAAHSVRSP</sequence>
<reference evidence="4 5" key="1">
    <citation type="submission" date="2015-07" db="EMBL/GenBank/DDBJ databases">
        <title>Draft Genome Sequence of Malassezia furfur CBS1878 and Malassezia pachydermatis CBS1879.</title>
        <authorList>
            <person name="Triana S."/>
            <person name="Ohm R."/>
            <person name="Gonzalez A."/>
            <person name="DeCock H."/>
            <person name="Restrepo S."/>
            <person name="Celis A."/>
        </authorList>
    </citation>
    <scope>NUCLEOTIDE SEQUENCE [LARGE SCALE GENOMIC DNA]</scope>
    <source>
        <strain evidence="4 5">CBS 1879</strain>
    </source>
</reference>
<dbReference type="AlphaFoldDB" id="A0A0M8MSF6"/>
<dbReference type="InterPro" id="IPR050585">
    <property type="entry name" value="Xaa-Pro_dipeptidyl-ppase/CocE"/>
</dbReference>